<dbReference type="GO" id="GO:0005938">
    <property type="term" value="C:cell cortex"/>
    <property type="evidence" value="ECO:0007669"/>
    <property type="project" value="TreeGrafter"/>
</dbReference>
<evidence type="ECO:0000313" key="2">
    <source>
        <dbReference type="Proteomes" id="UP000189911"/>
    </source>
</evidence>
<organism evidence="1 2">
    <name type="scientific">Lachancea nothofagi CBS 11611</name>
    <dbReference type="NCBI Taxonomy" id="1266666"/>
    <lineage>
        <taxon>Eukaryota</taxon>
        <taxon>Fungi</taxon>
        <taxon>Dikarya</taxon>
        <taxon>Ascomycota</taxon>
        <taxon>Saccharomycotina</taxon>
        <taxon>Saccharomycetes</taxon>
        <taxon>Saccharomycetales</taxon>
        <taxon>Saccharomycetaceae</taxon>
        <taxon>Lachancea</taxon>
    </lineage>
</organism>
<accession>A0A1G4ISI7</accession>
<protein>
    <submittedName>
        <fullName evidence="1">LANO_0A07140g1_1</fullName>
    </submittedName>
</protein>
<proteinExistence type="predicted"/>
<dbReference type="Proteomes" id="UP000189911">
    <property type="component" value="Chromosome A"/>
</dbReference>
<dbReference type="GO" id="GO:0051293">
    <property type="term" value="P:establishment of spindle localization"/>
    <property type="evidence" value="ECO:0007669"/>
    <property type="project" value="TreeGrafter"/>
</dbReference>
<sequence length="571" mass="64491">MEPSLPSQNLSDTLSRSVEVLSNLASSIKGNYVLDVVMIERLSALGKQWELVREVLISNFDLRCDSEKILERFELMRKSKNEFYALSQKVLEIELDLISLLDYLEDQIELEPPHEAFCVFIDTFEPCWFGLNNLKSVLISSKYTLETGLEFNEILNDHLSSLGTLIDENAEKCFEIRQHLISAGQGRNSFQSGKRVSSVLSESADTGFSRVPTFSEDSDDFGKFVSIAETMGPLESSMKEVLNSKIQNFGKRNIRDNQFLLDRLQQKYQEVCQKHEALNVVFHLLKEELVDSRWKELFESLNNVVSQDIKEAEIIVSSHRMANDDTGPELQSSNSKRLLSLQRIIEKNFNIVYQALSTSVLEAEVAAQANELASRWLVLRTDIDNLELHDDNIDDELSSDLQSLSLQKTEASGIKSSESQRRTSGVGALLFKRMNIKPVMINNTPKSVEKIKPFFRPSEPLKPIPLNFHRIPKLPKPDDSAGSDINSVSITSTMSTEACFSKLLHKIASFSSQRSQIPVYCGPVVAVANPMGLKLNDPMKVELKSPNQFPGSVEFEKCQLPTMCLHKRFLN</sequence>
<dbReference type="GO" id="GO:0031578">
    <property type="term" value="P:mitotic spindle orientation checkpoint signaling"/>
    <property type="evidence" value="ECO:0007669"/>
    <property type="project" value="TreeGrafter"/>
</dbReference>
<reference evidence="2" key="1">
    <citation type="submission" date="2016-03" db="EMBL/GenBank/DDBJ databases">
        <authorList>
            <person name="Devillers Hugo."/>
        </authorList>
    </citation>
    <scope>NUCLEOTIDE SEQUENCE [LARGE SCALE GENOMIC DNA]</scope>
</reference>
<dbReference type="AlphaFoldDB" id="A0A1G4ISI7"/>
<dbReference type="GO" id="GO:0030473">
    <property type="term" value="P:nuclear migration along microtubule"/>
    <property type="evidence" value="ECO:0007669"/>
    <property type="project" value="TreeGrafter"/>
</dbReference>
<name>A0A1G4ISI7_9SACH</name>
<dbReference type="GO" id="GO:0043332">
    <property type="term" value="C:mating projection tip"/>
    <property type="evidence" value="ECO:0007669"/>
    <property type="project" value="TreeGrafter"/>
</dbReference>
<dbReference type="GO" id="GO:0005816">
    <property type="term" value="C:spindle pole body"/>
    <property type="evidence" value="ECO:0007669"/>
    <property type="project" value="TreeGrafter"/>
</dbReference>
<keyword evidence="2" id="KW-1185">Reference proteome</keyword>
<dbReference type="PANTHER" id="PTHR37271">
    <property type="entry name" value="KARYOGAMY PROTEIN KAR9"/>
    <property type="match status" value="1"/>
</dbReference>
<dbReference type="EMBL" id="LT598449">
    <property type="protein sequence ID" value="SCU79675.1"/>
    <property type="molecule type" value="Genomic_DNA"/>
</dbReference>
<dbReference type="PANTHER" id="PTHR37271:SF1">
    <property type="entry name" value="KARYOGAMY PROTEIN KAR9"/>
    <property type="match status" value="1"/>
</dbReference>
<gene>
    <name evidence="1" type="ORF">LANO_0A07140G</name>
</gene>
<dbReference type="InterPro" id="IPR013889">
    <property type="entry name" value="Karyogamy_KAR9"/>
</dbReference>
<dbReference type="OrthoDB" id="5559380at2759"/>
<evidence type="ECO:0000313" key="1">
    <source>
        <dbReference type="EMBL" id="SCU79675.1"/>
    </source>
</evidence>
<dbReference type="Pfam" id="PF08580">
    <property type="entry name" value="KAR9"/>
    <property type="match status" value="1"/>
</dbReference>